<dbReference type="EMBL" id="FMJE01000005">
    <property type="protein sequence ID" value="SCM82336.1"/>
    <property type="molecule type" value="Genomic_DNA"/>
</dbReference>
<proteinExistence type="predicted"/>
<accession>A0A212LXV4</accession>
<protein>
    <submittedName>
        <fullName evidence="1">Uncharacterized protein</fullName>
    </submittedName>
</protein>
<sequence length="48" mass="5468">MEKAAGVTYNYYCEVNHDKTILQQMRYFKILYTVSSGFAVSSCTPHAT</sequence>
<dbReference type="AlphaFoldDB" id="A0A212LXV4"/>
<name>A0A212LXV4_9FIRM</name>
<organism evidence="1">
    <name type="scientific">uncultured Sporomusa sp</name>
    <dbReference type="NCBI Taxonomy" id="307249"/>
    <lineage>
        <taxon>Bacteria</taxon>
        <taxon>Bacillati</taxon>
        <taxon>Bacillota</taxon>
        <taxon>Negativicutes</taxon>
        <taxon>Selenomonadales</taxon>
        <taxon>Sporomusaceae</taxon>
        <taxon>Sporomusa</taxon>
        <taxon>environmental samples</taxon>
    </lineage>
</organism>
<reference evidence="1" key="1">
    <citation type="submission" date="2016-08" db="EMBL/GenBank/DDBJ databases">
        <authorList>
            <person name="Seilhamer J.J."/>
        </authorList>
    </citation>
    <scope>NUCLEOTIDE SEQUENCE</scope>
    <source>
        <strain evidence="1">86</strain>
    </source>
</reference>
<evidence type="ECO:0000313" key="1">
    <source>
        <dbReference type="EMBL" id="SCM82336.1"/>
    </source>
</evidence>
<gene>
    <name evidence="1" type="ORF">KL86SPO_50107</name>
</gene>